<accession>A0ABU4VR65</accession>
<proteinExistence type="predicted"/>
<dbReference type="Proteomes" id="UP001277761">
    <property type="component" value="Unassembled WGS sequence"/>
</dbReference>
<feature type="region of interest" description="Disordered" evidence="2">
    <location>
        <begin position="164"/>
        <end position="185"/>
    </location>
</feature>
<name>A0ABU4VR65_9ACTN</name>
<gene>
    <name evidence="3" type="ORF">SK069_17695</name>
</gene>
<dbReference type="EMBL" id="JAXAVX010000014">
    <property type="protein sequence ID" value="MDX8153436.1"/>
    <property type="molecule type" value="Genomic_DNA"/>
</dbReference>
<protein>
    <submittedName>
        <fullName evidence="3">Uncharacterized protein</fullName>
    </submittedName>
</protein>
<evidence type="ECO:0000313" key="3">
    <source>
        <dbReference type="EMBL" id="MDX8153436.1"/>
    </source>
</evidence>
<comment type="caution">
    <text evidence="3">The sequence shown here is derived from an EMBL/GenBank/DDBJ whole genome shotgun (WGS) entry which is preliminary data.</text>
</comment>
<evidence type="ECO:0000313" key="4">
    <source>
        <dbReference type="Proteomes" id="UP001277761"/>
    </source>
</evidence>
<evidence type="ECO:0000256" key="1">
    <source>
        <dbReference type="SAM" id="Coils"/>
    </source>
</evidence>
<organism evidence="3 4">
    <name type="scientific">Patulibacter brassicae</name>
    <dbReference type="NCBI Taxonomy" id="1705717"/>
    <lineage>
        <taxon>Bacteria</taxon>
        <taxon>Bacillati</taxon>
        <taxon>Actinomycetota</taxon>
        <taxon>Thermoleophilia</taxon>
        <taxon>Solirubrobacterales</taxon>
        <taxon>Patulibacteraceae</taxon>
        <taxon>Patulibacter</taxon>
    </lineage>
</organism>
<feature type="region of interest" description="Disordered" evidence="2">
    <location>
        <begin position="100"/>
        <end position="122"/>
    </location>
</feature>
<keyword evidence="4" id="KW-1185">Reference proteome</keyword>
<reference evidence="3 4" key="1">
    <citation type="submission" date="2023-11" db="EMBL/GenBank/DDBJ databases">
        <authorList>
            <person name="Xu M."/>
            <person name="Jiang T."/>
        </authorList>
    </citation>
    <scope>NUCLEOTIDE SEQUENCE [LARGE SCALE GENOMIC DNA]</scope>
    <source>
        <strain evidence="3 4">SD</strain>
    </source>
</reference>
<feature type="coiled-coil region" evidence="1">
    <location>
        <begin position="295"/>
        <end position="329"/>
    </location>
</feature>
<evidence type="ECO:0000256" key="2">
    <source>
        <dbReference type="SAM" id="MobiDB-lite"/>
    </source>
</evidence>
<sequence>MAPATVAGVTVRTVPSQTTGRTRVAWNRDSIINAIQEWVATYDEPPRAADWNPSSAKWSGQTWRVERYRDGRADGTPWPSLNAAKRPFGGSLAEAIRAAGFEPAKPGPRRRSDVEPAQVDRLQMPPEVRVLLDAALAAARDAERQSSTLQDRLDRAHDRAVRLAEERDDARRRAGAREARERVAQDGALERAARDLRRAEARMEAARAEAAESRTASEALRTRLARAESSVGDLRRERRELRAQLDEATAEAGALDELLRAARADAERVSRSAAVARSPASAGEAQASAAAAIAVRDALAEAAQARRDAAAAEERAAAAERELRETVAAVRGEPRRLTRDELDQLRAESPAGPVVLAEALAALTSARRSANPHQLRGALRQVAEAAVGWRERL</sequence>
<dbReference type="RefSeq" id="WP_319955587.1">
    <property type="nucleotide sequence ID" value="NZ_JAXAVX010000014.1"/>
</dbReference>
<keyword evidence="1" id="KW-0175">Coiled coil</keyword>